<sequence length="211" mass="21947">MVAARIPMSRTGFEGWLSTPLPGVEAVENPDAMWRGWGNDGAAADWALGQLAAYPAVAAGILAARAGTPLDRLAERAAGGMTLARHRDGALEVYLYDYHGDSYGTQTDLLMLAGAGRFADAGAESAVLHWGGHVYPDLPLSGDQPLAVLLVGSAAARFAYPHPVPALIEHLRPVEADFLAAVAACDDGAEWDPAGLVDPAILARSAAQGPR</sequence>
<dbReference type="Proteomes" id="UP000601223">
    <property type="component" value="Unassembled WGS sequence"/>
</dbReference>
<gene>
    <name evidence="1" type="ORF">Cba03nite_14950</name>
</gene>
<reference evidence="1 2" key="1">
    <citation type="submission" date="2021-01" db="EMBL/GenBank/DDBJ databases">
        <title>Whole genome shotgun sequence of Catellatospora bangladeshensis NBRC 107357.</title>
        <authorList>
            <person name="Komaki H."/>
            <person name="Tamura T."/>
        </authorList>
    </citation>
    <scope>NUCLEOTIDE SEQUENCE [LARGE SCALE GENOMIC DNA]</scope>
    <source>
        <strain evidence="1 2">NBRC 107357</strain>
    </source>
</reference>
<protein>
    <submittedName>
        <fullName evidence="1">Uncharacterized protein</fullName>
    </submittedName>
</protein>
<name>A0A8J3JGC2_9ACTN</name>
<accession>A0A8J3JGC2</accession>
<organism evidence="1 2">
    <name type="scientific">Catellatospora bangladeshensis</name>
    <dbReference type="NCBI Taxonomy" id="310355"/>
    <lineage>
        <taxon>Bacteria</taxon>
        <taxon>Bacillati</taxon>
        <taxon>Actinomycetota</taxon>
        <taxon>Actinomycetes</taxon>
        <taxon>Micromonosporales</taxon>
        <taxon>Micromonosporaceae</taxon>
        <taxon>Catellatospora</taxon>
    </lineage>
</organism>
<evidence type="ECO:0000313" key="1">
    <source>
        <dbReference type="EMBL" id="GIF80146.1"/>
    </source>
</evidence>
<dbReference type="EMBL" id="BONF01000009">
    <property type="protein sequence ID" value="GIF80146.1"/>
    <property type="molecule type" value="Genomic_DNA"/>
</dbReference>
<proteinExistence type="predicted"/>
<dbReference type="AlphaFoldDB" id="A0A8J3JGC2"/>
<keyword evidence="2" id="KW-1185">Reference proteome</keyword>
<evidence type="ECO:0000313" key="2">
    <source>
        <dbReference type="Proteomes" id="UP000601223"/>
    </source>
</evidence>
<comment type="caution">
    <text evidence="1">The sequence shown here is derived from an EMBL/GenBank/DDBJ whole genome shotgun (WGS) entry which is preliminary data.</text>
</comment>